<sequence length="80" mass="9174">MEKISLLSLCAVLKGIKTAENKEKYQFNIHSTLNTFVTDSRLLHSFKFFYVLSHTTYVGNSLKKPNPSAHLISSKEHVQY</sequence>
<organism evidence="1 2">
    <name type="scientific">Candidatus Terasakiella magnetica</name>
    <dbReference type="NCBI Taxonomy" id="1867952"/>
    <lineage>
        <taxon>Bacteria</taxon>
        <taxon>Pseudomonadati</taxon>
        <taxon>Pseudomonadota</taxon>
        <taxon>Alphaproteobacteria</taxon>
        <taxon>Rhodospirillales</taxon>
        <taxon>Terasakiellaceae</taxon>
        <taxon>Terasakiella</taxon>
    </lineage>
</organism>
<reference evidence="1 2" key="1">
    <citation type="submission" date="2016-07" db="EMBL/GenBank/DDBJ databases">
        <authorList>
            <person name="Lefevre C.T."/>
        </authorList>
    </citation>
    <scope>NUCLEOTIDE SEQUENCE [LARGE SCALE GENOMIC DNA]</scope>
    <source>
        <strain evidence="1">PR1</strain>
    </source>
</reference>
<dbReference type="Proteomes" id="UP000231658">
    <property type="component" value="Unassembled WGS sequence"/>
</dbReference>
<dbReference type="EMBL" id="FLYE01000045">
    <property type="protein sequence ID" value="SCA57708.1"/>
    <property type="molecule type" value="Genomic_DNA"/>
</dbReference>
<protein>
    <submittedName>
        <fullName evidence="1">Uncharacterized protein</fullName>
    </submittedName>
</protein>
<keyword evidence="2" id="KW-1185">Reference proteome</keyword>
<dbReference type="AlphaFoldDB" id="A0A1C3RKE3"/>
<dbReference type="STRING" id="1867952.MTBPR1_60221"/>
<name>A0A1C3RKE3_9PROT</name>
<gene>
    <name evidence="1" type="ORF">MTBPR1_60221</name>
</gene>
<evidence type="ECO:0000313" key="2">
    <source>
        <dbReference type="Proteomes" id="UP000231658"/>
    </source>
</evidence>
<proteinExistence type="predicted"/>
<accession>A0A1C3RKE3</accession>
<evidence type="ECO:0000313" key="1">
    <source>
        <dbReference type="EMBL" id="SCA57708.1"/>
    </source>
</evidence>